<protein>
    <submittedName>
        <fullName evidence="2">Uncharacterized protein</fullName>
    </submittedName>
</protein>
<gene>
    <name evidence="2" type="ORF">DXD79_08510</name>
    <name evidence="1" type="ORF">GNE07_06470</name>
</gene>
<dbReference type="Proteomes" id="UP000434223">
    <property type="component" value="Unassembled WGS sequence"/>
</dbReference>
<dbReference type="RefSeq" id="WP_118033132.1">
    <property type="nucleotide sequence ID" value="NZ_CAJKZF010000006.1"/>
</dbReference>
<proteinExistence type="predicted"/>
<accession>A0A374PAU9</accession>
<evidence type="ECO:0000313" key="3">
    <source>
        <dbReference type="Proteomes" id="UP000263014"/>
    </source>
</evidence>
<name>A0A374PAU9_9FIRM</name>
<dbReference type="Proteomes" id="UP000263014">
    <property type="component" value="Unassembled WGS sequence"/>
</dbReference>
<organism evidence="2 3">
    <name type="scientific">Hungatella hathewayi</name>
    <dbReference type="NCBI Taxonomy" id="154046"/>
    <lineage>
        <taxon>Bacteria</taxon>
        <taxon>Bacillati</taxon>
        <taxon>Bacillota</taxon>
        <taxon>Clostridia</taxon>
        <taxon>Lachnospirales</taxon>
        <taxon>Lachnospiraceae</taxon>
        <taxon>Hungatella</taxon>
    </lineage>
</organism>
<dbReference type="AlphaFoldDB" id="A0A374PAU9"/>
<dbReference type="EMBL" id="QSON01000003">
    <property type="protein sequence ID" value="RGJ06036.1"/>
    <property type="molecule type" value="Genomic_DNA"/>
</dbReference>
<reference evidence="1 4" key="2">
    <citation type="submission" date="2019-09" db="EMBL/GenBank/DDBJ databases">
        <title>Draft genome sequencing of Hungatella hathewayi 123Y-2.</title>
        <authorList>
            <person name="Lv Q."/>
            <person name="Li S."/>
        </authorList>
    </citation>
    <scope>NUCLEOTIDE SEQUENCE [LARGE SCALE GENOMIC DNA]</scope>
    <source>
        <strain evidence="1 4">123Y-2</strain>
    </source>
</reference>
<sequence>MPPPAESRAQPEELKLTDKNLKLVAPYTFVIDGEDIDDFWDSYLPEVTKQNEWFHATDARYREQGSVNIIDVGPDDTIISSRQILAPSKSGSLSVIDDEAAKEFIIEAEDEHGTVYLFNYYNGFTAFKEGKDGDWECRIKDSGSYEKLIAAAREYIVKHNDKMRMDYDFRSRYYFCKNGMLAHEGSSGAGNSSYSYFTYKESKRNLVEAVI</sequence>
<evidence type="ECO:0000313" key="1">
    <source>
        <dbReference type="EMBL" id="MUB62704.1"/>
    </source>
</evidence>
<comment type="caution">
    <text evidence="2">The sequence shown here is derived from an EMBL/GenBank/DDBJ whole genome shotgun (WGS) entry which is preliminary data.</text>
</comment>
<evidence type="ECO:0000313" key="2">
    <source>
        <dbReference type="EMBL" id="RGJ06036.1"/>
    </source>
</evidence>
<reference evidence="2 3" key="1">
    <citation type="submission" date="2018-08" db="EMBL/GenBank/DDBJ databases">
        <title>A genome reference for cultivated species of the human gut microbiota.</title>
        <authorList>
            <person name="Zou Y."/>
            <person name="Xue W."/>
            <person name="Luo G."/>
        </authorList>
    </citation>
    <scope>NUCLEOTIDE SEQUENCE [LARGE SCALE GENOMIC DNA]</scope>
    <source>
        <strain evidence="2 3">TM09-12</strain>
    </source>
</reference>
<dbReference type="EMBL" id="WNME01000003">
    <property type="protein sequence ID" value="MUB62704.1"/>
    <property type="molecule type" value="Genomic_DNA"/>
</dbReference>
<evidence type="ECO:0000313" key="4">
    <source>
        <dbReference type="Proteomes" id="UP000434223"/>
    </source>
</evidence>